<dbReference type="EMBL" id="KJ019088">
    <property type="protein sequence ID" value="AIX28255.1"/>
    <property type="molecule type" value="Genomic_DNA"/>
</dbReference>
<dbReference type="EMBL" id="KJ019026">
    <property type="protein sequence ID" value="AIX14305.1"/>
    <property type="molecule type" value="Genomic_DNA"/>
</dbReference>
<evidence type="ECO:0000313" key="9">
    <source>
        <dbReference type="EMBL" id="AIX23596.1"/>
    </source>
</evidence>
<proteinExistence type="predicted"/>
<dbReference type="Proteomes" id="UP000185403">
    <property type="component" value="Segment"/>
</dbReference>
<evidence type="ECO:0000313" key="7">
    <source>
        <dbReference type="EMBL" id="AIX20800.1"/>
    </source>
</evidence>
<evidence type="ECO:0000313" key="15">
    <source>
        <dbReference type="EMBL" id="AIX28255.1"/>
    </source>
</evidence>
<evidence type="ECO:0000313" key="25">
    <source>
        <dbReference type="EMBL" id="AIX46609.1"/>
    </source>
</evidence>
<evidence type="ECO:0000313" key="3">
    <source>
        <dbReference type="EMBL" id="AIX15170.1"/>
    </source>
</evidence>
<dbReference type="Proteomes" id="UP000185396">
    <property type="component" value="Segment"/>
</dbReference>
<dbReference type="Proteomes" id="UP000185391">
    <property type="component" value="Segment"/>
</dbReference>
<name>A0A0E3ETF8_9CAUD</name>
<dbReference type="EMBL" id="KJ019122">
    <property type="protein sequence ID" value="AIX36756.1"/>
    <property type="molecule type" value="Genomic_DNA"/>
</dbReference>
<dbReference type="EMBL" id="KJ019039">
    <property type="protein sequence ID" value="AIX17133.1"/>
    <property type="molecule type" value="Genomic_DNA"/>
</dbReference>
<evidence type="ECO:0000313" key="11">
    <source>
        <dbReference type="EMBL" id="AIX25552.1"/>
    </source>
</evidence>
<dbReference type="EMBL" id="KJ019065">
    <property type="protein sequence ID" value="AIX23101.1"/>
    <property type="molecule type" value="Genomic_DNA"/>
</dbReference>
<dbReference type="EMBL" id="KJ019067">
    <property type="protein sequence ID" value="AIX23596.1"/>
    <property type="molecule type" value="Genomic_DNA"/>
</dbReference>
<dbReference type="Proteomes" id="UP000185408">
    <property type="component" value="Segment"/>
</dbReference>
<dbReference type="Proteomes" id="UP000185400">
    <property type="component" value="Segment"/>
</dbReference>
<dbReference type="EMBL" id="KJ019081">
    <property type="protein sequence ID" value="AIX26632.1"/>
    <property type="molecule type" value="Genomic_DNA"/>
</dbReference>
<dbReference type="EMBL" id="KJ019163">
    <property type="protein sequence ID" value="AIX46609.1"/>
    <property type="molecule type" value="Genomic_DNA"/>
</dbReference>
<evidence type="ECO:0000313" key="17">
    <source>
        <dbReference type="EMBL" id="AIX35459.1"/>
    </source>
</evidence>
<dbReference type="Proteomes" id="UP000185390">
    <property type="component" value="Segment"/>
</dbReference>
<dbReference type="Proteomes" id="UP000185402">
    <property type="component" value="Segment"/>
</dbReference>
<evidence type="ECO:0000313" key="19">
    <source>
        <dbReference type="EMBL" id="AIX39637.1"/>
    </source>
</evidence>
<evidence type="ECO:0000313" key="12">
    <source>
        <dbReference type="EMBL" id="AIX26632.1"/>
    </source>
</evidence>
<evidence type="ECO:0000313" key="13">
    <source>
        <dbReference type="EMBL" id="AIX27271.1"/>
    </source>
</evidence>
<dbReference type="InterPro" id="IPR032600">
    <property type="entry name" value="Sm-like_dom"/>
</dbReference>
<dbReference type="EMBL" id="KJ019068">
    <property type="protein sequence ID" value="AIX23804.1"/>
    <property type="molecule type" value="Genomic_DNA"/>
</dbReference>
<dbReference type="Proteomes" id="UP000185407">
    <property type="component" value="Segment"/>
</dbReference>
<protein>
    <submittedName>
        <fullName evidence="4">Methylamine protein</fullName>
    </submittedName>
</protein>
<dbReference type="Proteomes" id="UP000185409">
    <property type="component" value="Segment"/>
</dbReference>
<dbReference type="EMBL" id="KJ019158">
    <property type="protein sequence ID" value="AIX45461.1"/>
    <property type="molecule type" value="Genomic_DNA"/>
</dbReference>
<accession>A0A0E3ETF8</accession>
<evidence type="ECO:0000313" key="6">
    <source>
        <dbReference type="EMBL" id="AIX17133.1"/>
    </source>
</evidence>
<evidence type="ECO:0000313" key="5">
    <source>
        <dbReference type="EMBL" id="AIX16926.1"/>
    </source>
</evidence>
<dbReference type="EMBL" id="KJ019137">
    <property type="protein sequence ID" value="AIX40065.1"/>
    <property type="molecule type" value="Genomic_DNA"/>
</dbReference>
<dbReference type="Proteomes" id="UP000185393">
    <property type="component" value="Segment"/>
</dbReference>
<organism evidence="4 28">
    <name type="scientific">Synechococcus phage ACG-2014a</name>
    <dbReference type="NCBI Taxonomy" id="1493507"/>
    <lineage>
        <taxon>Viruses</taxon>
        <taxon>Duplodnaviria</taxon>
        <taxon>Heunggongvirae</taxon>
        <taxon>Uroviricota</taxon>
        <taxon>Caudoviricetes</taxon>
        <taxon>Pantevenvirales</taxon>
        <taxon>Kyanoviridae</taxon>
        <taxon>Acionnavirus</taxon>
        <taxon>Acionnavirus monteraybay</taxon>
    </lineage>
</organism>
<dbReference type="EMBL" id="KJ019084">
    <property type="protein sequence ID" value="AIX27271.1"/>
    <property type="molecule type" value="Genomic_DNA"/>
</dbReference>
<evidence type="ECO:0000313" key="24">
    <source>
        <dbReference type="EMBL" id="AIX45461.1"/>
    </source>
</evidence>
<dbReference type="EMBL" id="KJ019038">
    <property type="protein sequence ID" value="AIX16926.1"/>
    <property type="molecule type" value="Genomic_DNA"/>
</dbReference>
<sequence>MINYARHDEEFYGIFKLLNGEEVLGKAVLTEDDGETLAFVQDPVCINLITKEVGEHKIVRGMGFSKWMQLSDEEFFILREKDILTVASMSKEISILYDAYIISESTSSEKMTEMQTDVKGTAGYLGTIDDARSLFERIFKS</sequence>
<dbReference type="EMBL" id="KJ019138">
    <property type="protein sequence ID" value="AIX40274.1"/>
    <property type="molecule type" value="Genomic_DNA"/>
</dbReference>
<dbReference type="EMBL" id="KJ019114">
    <property type="protein sequence ID" value="AIX35035.1"/>
    <property type="molecule type" value="Genomic_DNA"/>
</dbReference>
<dbReference type="Proteomes" id="UP000185394">
    <property type="component" value="Segment"/>
</dbReference>
<dbReference type="EMBL" id="KJ019033">
    <property type="protein sequence ID" value="AIX15815.1"/>
    <property type="molecule type" value="Genomic_DNA"/>
</dbReference>
<dbReference type="EMBL" id="KJ019135">
    <property type="protein sequence ID" value="AIX39637.1"/>
    <property type="molecule type" value="Genomic_DNA"/>
</dbReference>
<dbReference type="Proteomes" id="UP000185388">
    <property type="component" value="Segment"/>
</dbReference>
<evidence type="ECO:0000313" key="8">
    <source>
        <dbReference type="EMBL" id="AIX23101.1"/>
    </source>
</evidence>
<dbReference type="Proteomes" id="UP000185404">
    <property type="component" value="Segment"/>
</dbReference>
<dbReference type="EMBL" id="KJ019153">
    <property type="protein sequence ID" value="AIX44330.1"/>
    <property type="molecule type" value="Genomic_DNA"/>
</dbReference>
<evidence type="ECO:0000313" key="2">
    <source>
        <dbReference type="EMBL" id="AIX14305.1"/>
    </source>
</evidence>
<gene>
    <name evidence="19" type="ORF">Syn7803C101_119</name>
    <name evidence="20" type="ORF">Syn7803C104_121</name>
    <name evidence="21" type="ORF">Syn7803C107_120</name>
    <name evidence="22" type="ORF">Syn7803C26_118</name>
    <name evidence="23" type="ORF">Syn7803C31_122</name>
    <name evidence="24" type="ORF">Syn7803C33_118</name>
    <name evidence="25" type="ORF">Syn7803C38_117</name>
    <name evidence="2" type="ORF">Syn7803C42_120</name>
    <name evidence="3" type="ORF">Syn7803C47_121</name>
    <name evidence="4" type="ORF">Syn7803C53_118</name>
    <name evidence="5" type="ORF">Syn7803C59_119</name>
    <name evidence="6" type="ORF">Syn7803C60_117</name>
    <name evidence="7" type="ORF">Syn7803C86_120</name>
    <name evidence="8" type="ORF">Syn7803C99_118</name>
    <name evidence="9" type="ORF">Syn7803US101_117</name>
    <name evidence="10" type="ORF">Syn7803US102_119</name>
    <name evidence="11" type="ORF">Syn7803US112_120</name>
    <name evidence="12" type="ORF">Syn7803US117_117</name>
    <name evidence="13" type="ORF">Syn7803US123_120</name>
    <name evidence="14" type="ORF">Syn7803US19_118</name>
    <name evidence="15" type="ORF">Syn7803US1_119</name>
    <name evidence="16" type="ORF">Syn7803US60_117</name>
    <name evidence="17" type="ORF">Syn7803US62_118</name>
    <name evidence="18" type="ORF">Syn7803US79_120</name>
</gene>
<reference evidence="26 27" key="1">
    <citation type="submission" date="2013-12" db="EMBL/GenBank/DDBJ databases">
        <title>Ecological redundancy of diverse viral populations within a natural community.</title>
        <authorList>
            <person name="Gregory A.C."/>
            <person name="LaButti K."/>
            <person name="Copeland A."/>
            <person name="Woyke T."/>
            <person name="Sullivan M.B."/>
        </authorList>
    </citation>
    <scope>NUCLEOTIDE SEQUENCE [LARGE SCALE GENOMIC DNA]</scope>
    <source>
        <strain evidence="19">Syn7803C101</strain>
        <strain evidence="20">Syn7803C104</strain>
        <strain evidence="21">Syn7803C107</strain>
        <strain evidence="22">Syn7803C26</strain>
        <strain evidence="23">Syn7803C31</strain>
        <strain evidence="24">Syn7803C33</strain>
        <strain evidence="25">Syn7803C38</strain>
        <strain evidence="2">Syn7803C42</strain>
        <strain evidence="3">Syn7803C47</strain>
        <strain evidence="4">Syn7803C53</strain>
        <strain evidence="5">Syn7803C59</strain>
        <strain evidence="6">Syn7803C60</strain>
        <strain evidence="7">Syn7803C86</strain>
        <strain evidence="8">Syn7803C99</strain>
        <strain evidence="15">Syn7803US1</strain>
        <strain evidence="9">Syn7803US101</strain>
        <strain evidence="10">Syn7803US102</strain>
        <strain evidence="11">Syn7803US112</strain>
        <strain evidence="12">Syn7803US117</strain>
        <strain evidence="13">Syn7803US123</strain>
        <strain evidence="14">Syn7803US19</strain>
        <strain evidence="16">Syn7803US60</strain>
        <strain evidence="17">Syn7803US62</strain>
        <strain evidence="18">Syn7803US79</strain>
    </source>
</reference>
<evidence type="ECO:0000313" key="26">
    <source>
        <dbReference type="Proteomes" id="UP000033004"/>
    </source>
</evidence>
<dbReference type="EMBL" id="KJ019030">
    <property type="protein sequence ID" value="AIX15170.1"/>
    <property type="molecule type" value="Genomic_DNA"/>
</dbReference>
<dbReference type="Gene3D" id="2.30.30.100">
    <property type="match status" value="1"/>
</dbReference>
<dbReference type="Proteomes" id="UP000033004">
    <property type="component" value="Segment"/>
</dbReference>
<dbReference type="Proteomes" id="UP000185389">
    <property type="component" value="Segment"/>
</dbReference>
<dbReference type="EMBL" id="KJ019116">
    <property type="protein sequence ID" value="AIX35459.1"/>
    <property type="molecule type" value="Genomic_DNA"/>
</dbReference>
<dbReference type="Proteomes" id="UP000185395">
    <property type="component" value="Segment"/>
</dbReference>
<evidence type="ECO:0000313" key="22">
    <source>
        <dbReference type="EMBL" id="AIX44330.1"/>
    </source>
</evidence>
<dbReference type="Proteomes" id="UP000185387">
    <property type="component" value="Segment"/>
</dbReference>
<dbReference type="Proteomes" id="UP000185392">
    <property type="component" value="Segment"/>
</dbReference>
<evidence type="ECO:0000313" key="27">
    <source>
        <dbReference type="Proteomes" id="UP000185387"/>
    </source>
</evidence>
<dbReference type="Proteomes" id="UP000185399">
    <property type="component" value="Segment"/>
</dbReference>
<dbReference type="Proteomes" id="UP000185397">
    <property type="component" value="Segment"/>
</dbReference>
<evidence type="ECO:0000313" key="4">
    <source>
        <dbReference type="EMBL" id="AIX15815.1"/>
    </source>
</evidence>
<evidence type="ECO:0000313" key="23">
    <source>
        <dbReference type="EMBL" id="AIX45254.1"/>
    </source>
</evidence>
<feature type="domain" description="Sm-like" evidence="1">
    <location>
        <begin position="14"/>
        <end position="98"/>
    </location>
</feature>
<dbReference type="EMBL" id="KJ019157">
    <property type="protein sequence ID" value="AIX45254.1"/>
    <property type="molecule type" value="Genomic_DNA"/>
</dbReference>
<evidence type="ECO:0000313" key="14">
    <source>
        <dbReference type="EMBL" id="AIX28047.1"/>
    </source>
</evidence>
<dbReference type="Proteomes" id="UP000185398">
    <property type="component" value="Segment"/>
</dbReference>
<dbReference type="Pfam" id="PF16243">
    <property type="entry name" value="Sm_like"/>
    <property type="match status" value="1"/>
</dbReference>
<dbReference type="EMBL" id="KJ019076">
    <property type="protein sequence ID" value="AIX25552.1"/>
    <property type="molecule type" value="Genomic_DNA"/>
</dbReference>
<evidence type="ECO:0000259" key="1">
    <source>
        <dbReference type="Pfam" id="PF16243"/>
    </source>
</evidence>
<evidence type="ECO:0000313" key="21">
    <source>
        <dbReference type="EMBL" id="AIX40274.1"/>
    </source>
</evidence>
<evidence type="ECO:0000313" key="18">
    <source>
        <dbReference type="EMBL" id="AIX36756.1"/>
    </source>
</evidence>
<evidence type="ECO:0000313" key="20">
    <source>
        <dbReference type="EMBL" id="AIX40065.1"/>
    </source>
</evidence>
<evidence type="ECO:0000313" key="10">
    <source>
        <dbReference type="EMBL" id="AIX23804.1"/>
    </source>
</evidence>
<dbReference type="Proteomes" id="UP000185405">
    <property type="component" value="Segment"/>
</dbReference>
<dbReference type="EMBL" id="KJ019087">
    <property type="protein sequence ID" value="AIX28047.1"/>
    <property type="molecule type" value="Genomic_DNA"/>
</dbReference>
<evidence type="ECO:0000313" key="16">
    <source>
        <dbReference type="EMBL" id="AIX35035.1"/>
    </source>
</evidence>
<evidence type="ECO:0000313" key="28">
    <source>
        <dbReference type="Proteomes" id="UP000185399"/>
    </source>
</evidence>
<dbReference type="EMBL" id="KJ019055">
    <property type="protein sequence ID" value="AIX20800.1"/>
    <property type="molecule type" value="Genomic_DNA"/>
</dbReference>
<dbReference type="Proteomes" id="UP000185401">
    <property type="component" value="Segment"/>
</dbReference>
<dbReference type="Proteomes" id="UP000185406">
    <property type="component" value="Segment"/>
</dbReference>